<dbReference type="InterPro" id="IPR000873">
    <property type="entry name" value="AMP-dep_synth/lig_dom"/>
</dbReference>
<dbReference type="GO" id="GO:0044550">
    <property type="term" value="P:secondary metabolite biosynthetic process"/>
    <property type="evidence" value="ECO:0007669"/>
    <property type="project" value="TreeGrafter"/>
</dbReference>
<evidence type="ECO:0000256" key="1">
    <source>
        <dbReference type="ARBA" id="ARBA00001957"/>
    </source>
</evidence>
<dbReference type="InterPro" id="IPR020845">
    <property type="entry name" value="AMP-binding_CS"/>
</dbReference>
<accession>A0A0C2W388</accession>
<dbReference type="EMBL" id="JXRR01000008">
    <property type="protein sequence ID" value="KIL51086.1"/>
    <property type="molecule type" value="Genomic_DNA"/>
</dbReference>
<dbReference type="Gene3D" id="3.40.50.980">
    <property type="match status" value="4"/>
</dbReference>
<dbReference type="GO" id="GO:0043041">
    <property type="term" value="P:amino acid activation for nonribosomal peptide biosynthetic process"/>
    <property type="evidence" value="ECO:0007669"/>
    <property type="project" value="TreeGrafter"/>
</dbReference>
<dbReference type="OrthoDB" id="9765680at2"/>
<dbReference type="CDD" id="cd19531">
    <property type="entry name" value="LCL_NRPS-like"/>
    <property type="match status" value="1"/>
</dbReference>
<reference evidence="8 9" key="1">
    <citation type="submission" date="2015-01" db="EMBL/GenBank/DDBJ databases">
        <title>Jeotgalibacillus campisalis genome sequencing.</title>
        <authorList>
            <person name="Goh K.M."/>
            <person name="Chan K.-G."/>
            <person name="Yaakop A.S."/>
            <person name="Ee R."/>
            <person name="Gan H.M."/>
            <person name="Chan C.S."/>
        </authorList>
    </citation>
    <scope>NUCLEOTIDE SEQUENCE [LARGE SCALE GENOMIC DNA]</scope>
    <source>
        <strain evidence="8 9">SF-57</strain>
    </source>
</reference>
<dbReference type="FunFam" id="3.40.50.12780:FF:000012">
    <property type="entry name" value="Non-ribosomal peptide synthetase"/>
    <property type="match status" value="1"/>
</dbReference>
<evidence type="ECO:0000256" key="4">
    <source>
        <dbReference type="ARBA" id="ARBA00022553"/>
    </source>
</evidence>
<keyword evidence="9" id="KW-1185">Reference proteome</keyword>
<dbReference type="NCBIfam" id="TIGR01733">
    <property type="entry name" value="AA-adenyl-dom"/>
    <property type="match status" value="2"/>
</dbReference>
<gene>
    <name evidence="8" type="ORF">KR50_09670</name>
</gene>
<comment type="caution">
    <text evidence="8">The sequence shown here is derived from an EMBL/GenBank/DDBJ whole genome shotgun (WGS) entry which is preliminary data.</text>
</comment>
<dbReference type="PROSITE" id="PS00012">
    <property type="entry name" value="PHOSPHOPANTETHEINE"/>
    <property type="match status" value="1"/>
</dbReference>
<dbReference type="CDD" id="cd05930">
    <property type="entry name" value="A_NRPS"/>
    <property type="match status" value="1"/>
</dbReference>
<dbReference type="InterPro" id="IPR023213">
    <property type="entry name" value="CAT-like_dom_sf"/>
</dbReference>
<keyword evidence="4" id="KW-0597">Phosphoprotein</keyword>
<dbReference type="SMART" id="SM00823">
    <property type="entry name" value="PKS_PP"/>
    <property type="match status" value="2"/>
</dbReference>
<dbReference type="FunFam" id="3.40.50.980:FF:000001">
    <property type="entry name" value="Non-ribosomal peptide synthetase"/>
    <property type="match status" value="2"/>
</dbReference>
<dbReference type="SUPFAM" id="SSF56801">
    <property type="entry name" value="Acetyl-CoA synthetase-like"/>
    <property type="match status" value="2"/>
</dbReference>
<dbReference type="NCBIfam" id="NF003417">
    <property type="entry name" value="PRK04813.1"/>
    <property type="match status" value="2"/>
</dbReference>
<dbReference type="Pfam" id="PF00668">
    <property type="entry name" value="Condensation"/>
    <property type="match status" value="2"/>
</dbReference>
<dbReference type="CDD" id="cd12114">
    <property type="entry name" value="A_NRPS_TlmIV_like"/>
    <property type="match status" value="1"/>
</dbReference>
<organism evidence="8 9">
    <name type="scientific">Jeotgalibacillus campisalis</name>
    <dbReference type="NCBI Taxonomy" id="220754"/>
    <lineage>
        <taxon>Bacteria</taxon>
        <taxon>Bacillati</taxon>
        <taxon>Bacillota</taxon>
        <taxon>Bacilli</taxon>
        <taxon>Bacillales</taxon>
        <taxon>Caryophanaceae</taxon>
        <taxon>Jeotgalibacillus</taxon>
    </lineage>
</organism>
<dbReference type="PROSITE" id="PS50075">
    <property type="entry name" value="CARRIER"/>
    <property type="match status" value="2"/>
</dbReference>
<dbReference type="GO" id="GO:0031177">
    <property type="term" value="F:phosphopantetheine binding"/>
    <property type="evidence" value="ECO:0007669"/>
    <property type="project" value="InterPro"/>
</dbReference>
<name>A0A0C2W388_9BACL</name>
<evidence type="ECO:0000313" key="8">
    <source>
        <dbReference type="EMBL" id="KIL51086.1"/>
    </source>
</evidence>
<comment type="cofactor">
    <cofactor evidence="1">
        <name>pantetheine 4'-phosphate</name>
        <dbReference type="ChEBI" id="CHEBI:47942"/>
    </cofactor>
</comment>
<keyword evidence="6" id="KW-0045">Antibiotic biosynthesis</keyword>
<dbReference type="PATRIC" id="fig|220754.4.peg.985"/>
<dbReference type="FunFam" id="1.10.1200.10:FF:000005">
    <property type="entry name" value="Nonribosomal peptide synthetase 1"/>
    <property type="match status" value="2"/>
</dbReference>
<dbReference type="InterPro" id="IPR025110">
    <property type="entry name" value="AMP-bd_C"/>
</dbReference>
<dbReference type="Proteomes" id="UP000031972">
    <property type="component" value="Unassembled WGS sequence"/>
</dbReference>
<dbReference type="Gene3D" id="2.30.38.10">
    <property type="entry name" value="Luciferase, Domain 3"/>
    <property type="match status" value="2"/>
</dbReference>
<dbReference type="GO" id="GO:0005737">
    <property type="term" value="C:cytoplasm"/>
    <property type="evidence" value="ECO:0007669"/>
    <property type="project" value="TreeGrafter"/>
</dbReference>
<dbReference type="SUPFAM" id="SSF52777">
    <property type="entry name" value="CoA-dependent acyltransferases"/>
    <property type="match status" value="4"/>
</dbReference>
<dbReference type="Gene3D" id="3.30.559.10">
    <property type="entry name" value="Chloramphenicol acetyltransferase-like domain"/>
    <property type="match status" value="2"/>
</dbReference>
<feature type="domain" description="Carrier" evidence="7">
    <location>
        <begin position="2074"/>
        <end position="2151"/>
    </location>
</feature>
<dbReference type="FunFam" id="3.30.559.30:FF:000006">
    <property type="entry name" value="Yersiniabactin polyketide/non-ribosomal peptide synthetase"/>
    <property type="match status" value="1"/>
</dbReference>
<dbReference type="Gene3D" id="3.30.559.30">
    <property type="entry name" value="Nonribosomal peptide synthetase, condensation domain"/>
    <property type="match status" value="2"/>
</dbReference>
<dbReference type="PANTHER" id="PTHR45527">
    <property type="entry name" value="NONRIBOSOMAL PEPTIDE SYNTHETASE"/>
    <property type="match status" value="1"/>
</dbReference>
<protein>
    <recommendedName>
        <fullName evidence="7">Carrier domain-containing protein</fullName>
    </recommendedName>
</protein>
<proteinExistence type="inferred from homology"/>
<dbReference type="GO" id="GO:0016874">
    <property type="term" value="F:ligase activity"/>
    <property type="evidence" value="ECO:0007669"/>
    <property type="project" value="UniProtKB-KW"/>
</dbReference>
<dbReference type="InterPro" id="IPR006162">
    <property type="entry name" value="Ppantetheine_attach_site"/>
</dbReference>
<dbReference type="InterPro" id="IPR036736">
    <property type="entry name" value="ACP-like_sf"/>
</dbReference>
<dbReference type="FunFam" id="3.30.559.10:FF:000023">
    <property type="entry name" value="Non-ribosomal peptide synthetase"/>
    <property type="match status" value="1"/>
</dbReference>
<dbReference type="Pfam" id="PF13193">
    <property type="entry name" value="AMP-binding_C"/>
    <property type="match status" value="2"/>
</dbReference>
<dbReference type="InterPro" id="IPR020806">
    <property type="entry name" value="PKS_PP-bd"/>
</dbReference>
<feature type="domain" description="Carrier" evidence="7">
    <location>
        <begin position="1007"/>
        <end position="1082"/>
    </location>
</feature>
<dbReference type="GO" id="GO:0017000">
    <property type="term" value="P:antibiotic biosynthetic process"/>
    <property type="evidence" value="ECO:0007669"/>
    <property type="project" value="UniProtKB-KW"/>
</dbReference>
<keyword evidence="5" id="KW-0436">Ligase</keyword>
<dbReference type="PANTHER" id="PTHR45527:SF1">
    <property type="entry name" value="FATTY ACID SYNTHASE"/>
    <property type="match status" value="1"/>
</dbReference>
<dbReference type="CDD" id="cd19535">
    <property type="entry name" value="Cyc_NRPS"/>
    <property type="match status" value="1"/>
</dbReference>
<dbReference type="Gene3D" id="1.10.1200.10">
    <property type="entry name" value="ACP-like"/>
    <property type="match status" value="2"/>
</dbReference>
<dbReference type="SUPFAM" id="SSF47336">
    <property type="entry name" value="ACP-like"/>
    <property type="match status" value="2"/>
</dbReference>
<dbReference type="RefSeq" id="WP_052476772.1">
    <property type="nucleotide sequence ID" value="NZ_JXRR01000008.1"/>
</dbReference>
<evidence type="ECO:0000259" key="7">
    <source>
        <dbReference type="PROSITE" id="PS50075"/>
    </source>
</evidence>
<dbReference type="Pfam" id="PF00501">
    <property type="entry name" value="AMP-binding"/>
    <property type="match status" value="2"/>
</dbReference>
<dbReference type="InterPro" id="IPR009081">
    <property type="entry name" value="PP-bd_ACP"/>
</dbReference>
<evidence type="ECO:0000256" key="5">
    <source>
        <dbReference type="ARBA" id="ARBA00022598"/>
    </source>
</evidence>
<evidence type="ECO:0000313" key="9">
    <source>
        <dbReference type="Proteomes" id="UP000031972"/>
    </source>
</evidence>
<evidence type="ECO:0000256" key="2">
    <source>
        <dbReference type="ARBA" id="ARBA00006432"/>
    </source>
</evidence>
<sequence>MNELTNKLINLSEEKRELLKKQIAIQLAKAKEKVVPVSREKNEYSLSLRQQRLFILDQMDQGNPFYNIPAGLRIKGDLQLKQLERAINIIIENQCALRTIFKSDEDGNPFQFINQYVPYKLEVFPTKDEMGAKDTLIREIVQTPFNLKEGPLWRISLLKEGEREHLLILSFHHILFDGRSLDLFIKELSTIYNKLTNGQRLNNHIQDIQYVDYAEWERKYFNNTIMDKQLSYWKNELSGCTDFLQLPLDKLRPKTQSFQGSIYTIELPAAIHRSLIRVCQTHKTTLFMVTLAAFQTLLSKYSNQEDVIVGFPISCRDQPELESLMGLFVNTLPLRADLSNNPSFIDLLDQVKEKSLQAFNNKHIPFDLIVEHLQPKRDLSFNPIFQVLFSYQNAILPMEIGELNLEFENIDPGTSKFDLSLDIFEGTDEIPPKLVFEYNTELFNKETIHQFAKHYIHILNQVSSDPSQRIGELSLLTYEEHEEKLSFLAAEDHSIDSSIVSLFEKRVYDSGNLPAVTHQNKSWTYNEVNNKANALARFLKEQGAEENDYIGICLDKSIEMVISVLAVLKLGAAYVPIDPHYPKTRINHMIKESQANLFITNSGLNTPEIDAQAIVNIDLIEEQIKQFSEENLNMGINGDQLAYINFTSGTTGNPKGVMISHYNLVNSYNGWEEAYELSINTTSHLQMASFSFDVCTGDIVRALLSGSKLVLCNKDDLLDPSKLYQHILDHEIDFAEFTPIIFRQLVQYIEQKGFKLDIACIVLGSDSWYMSEYKHFLSLMEPKTRLINSYGLTEDTVDTSYFEWNQQDVASDTVPIGKALLNKQLLIVDQYGNLVPNGVPGEIFVAGKGIARGYINRPDLTEERFIPNPFDEGKTKVYKTGDIGRYLRDGNVELIGRLDDQVKVRGIRIEISEVNSILISHPNIKESCVIEQHRDGVNHLIGYYTTRGEELTSIDLRKYMKKTLPEYMIPSHLIEVNHIPMSPNGKVDKKSLPSPDLSEIRITNYVGATTLVESMVQTIWEEAFKTSRIGINEDFFELGGHSLLAIQIKNQIQQTFSIELPVQTLFQSPTIMEIAKIIEIKKRHVKENVLDIPIAVPDPVNRFAPFPMTDIQQAYWVGRNDVFEFGNISTHSYDEMKALDLDINQFEYAWNTMVQRHDMLRAVINEDGTQRVLEEVPYYSIKTYDLEEADENIIEEKMKEIRNEMAHQQLPAVSWPTFDVRITKLPGSRRIHFSTDAIFWDAWSFVTVIKELVMVYQRQESELKKLDFTFRDYVLAEKNIKNTVAYSKARNYWKAKISSLPPAPELPLAINPASIKRPTFTRLHKVLNKEAWAELKKKSMKHGLTPTALLLAIYAEVLSEFSKTPSFSLNLTFLNRHHVHPQVNEVVGEFTSLMLLSVTNDLSTSFVQRAKKIQEELWNDLEHNYISGVEILREITRIQGSATQAKMPVVFTSALVVPVPDQDEAPIPFRPINEDGVTQTSQVWLDCGVWEDTKQLMCNWDVVKEVYPDGFVEEMFEAFFNLIELLADSDEWWDQVSLPILPRSQMIIREETNATEKEYNAQFLHSFMEEQLRVRPNEVFLQTTKEQLTFAEVDRKSNRVSQWISSQGVKPDQLVAIVMEKGWEQIVGILGILKANAAYVPISPTLPKDRIHNLIEISDTKIVLTQSKLTHFTDELSDISLIYIDDEARYSQYDATTPTNLIQPSNLAYVIFTSGSTGTPKGVMISHESAVNTILDLNERLAVDANDRILALSNLNFDLSVYDIFGALQAGSTIVIPDEELTLDPGHWYNLIVKYEVTVWNSVPQLMSLLTESVYRNGKEIPLSLRIVMMSGDWIPLSLPDQIKNVSANNKMEIFSLGGATEASIWSILYPIQTIADEWKSIPYGKPMKNQQIFILNHKLEYCPNWVPGHIYIGGKGLAQGYWKDKEKTRASFIFHPKTGERLYRTGDLGRYLPDGNIEFLGREDSQVKIQGYRIELGEIESTLCSFPTIKKAVVLVQQQHNGNKGLIAFYESEDGESSDSIKLFLEKKLPAYMIPGQFIEINEIPLSANGKVNRQALFKLVKNFATYQKVWKKPSTELEKSLALIWSEWLDVEIETIGIENNFFELGGDSMQAIRMISDIQNSYSQSIPLRQFYQKPTIKDLTELISSSQNVLL</sequence>
<evidence type="ECO:0000256" key="6">
    <source>
        <dbReference type="ARBA" id="ARBA00023194"/>
    </source>
</evidence>
<dbReference type="Gene3D" id="3.30.300.30">
    <property type="match status" value="2"/>
</dbReference>
<dbReference type="InterPro" id="IPR001242">
    <property type="entry name" value="Condensation_dom"/>
</dbReference>
<dbReference type="Pfam" id="PF00550">
    <property type="entry name" value="PP-binding"/>
    <property type="match status" value="2"/>
</dbReference>
<dbReference type="GO" id="GO:0008610">
    <property type="term" value="P:lipid biosynthetic process"/>
    <property type="evidence" value="ECO:0007669"/>
    <property type="project" value="UniProtKB-ARBA"/>
</dbReference>
<dbReference type="InterPro" id="IPR045851">
    <property type="entry name" value="AMP-bd_C_sf"/>
</dbReference>
<dbReference type="PROSITE" id="PS00455">
    <property type="entry name" value="AMP_BINDING"/>
    <property type="match status" value="2"/>
</dbReference>
<keyword evidence="3" id="KW-0596">Phosphopantetheine</keyword>
<dbReference type="InterPro" id="IPR010071">
    <property type="entry name" value="AA_adenyl_dom"/>
</dbReference>
<comment type="similarity">
    <text evidence="2">Belongs to the ATP-dependent AMP-binding enzyme family.</text>
</comment>
<dbReference type="InterPro" id="IPR057737">
    <property type="entry name" value="Condensation_MtbB-like"/>
</dbReference>
<evidence type="ECO:0000256" key="3">
    <source>
        <dbReference type="ARBA" id="ARBA00022450"/>
    </source>
</evidence>